<protein>
    <submittedName>
        <fullName evidence="1">Uncharacterized protein</fullName>
    </submittedName>
</protein>
<dbReference type="EMBL" id="LAZR01006476">
    <property type="protein sequence ID" value="KKM91867.1"/>
    <property type="molecule type" value="Genomic_DNA"/>
</dbReference>
<dbReference type="AlphaFoldDB" id="A0A0F9PEU6"/>
<name>A0A0F9PEU6_9ZZZZ</name>
<reference evidence="1" key="1">
    <citation type="journal article" date="2015" name="Nature">
        <title>Complex archaea that bridge the gap between prokaryotes and eukaryotes.</title>
        <authorList>
            <person name="Spang A."/>
            <person name="Saw J.H."/>
            <person name="Jorgensen S.L."/>
            <person name="Zaremba-Niedzwiedzka K."/>
            <person name="Martijn J."/>
            <person name="Lind A.E."/>
            <person name="van Eijk R."/>
            <person name="Schleper C."/>
            <person name="Guy L."/>
            <person name="Ettema T.J."/>
        </authorList>
    </citation>
    <scope>NUCLEOTIDE SEQUENCE</scope>
</reference>
<proteinExistence type="predicted"/>
<organism evidence="1">
    <name type="scientific">marine sediment metagenome</name>
    <dbReference type="NCBI Taxonomy" id="412755"/>
    <lineage>
        <taxon>unclassified sequences</taxon>
        <taxon>metagenomes</taxon>
        <taxon>ecological metagenomes</taxon>
    </lineage>
</organism>
<accession>A0A0F9PEU6</accession>
<sequence length="118" mass="13868">MEMYHTILIDDTLDWGKEFRDKYGIVKAETRFVFCKDVKVYCCEMTPSYELLPIRYEFTHRDGVNDDEKEEAEEEGYQNLCLEEVRYIHCHSLNIENAEELGECESDDDAIAAACESY</sequence>
<gene>
    <name evidence="1" type="ORF">LCGC14_1224330</name>
</gene>
<comment type="caution">
    <text evidence="1">The sequence shown here is derived from an EMBL/GenBank/DDBJ whole genome shotgun (WGS) entry which is preliminary data.</text>
</comment>
<evidence type="ECO:0000313" key="1">
    <source>
        <dbReference type="EMBL" id="KKM91867.1"/>
    </source>
</evidence>